<keyword evidence="3" id="KW-1185">Reference proteome</keyword>
<organism evidence="2 3">
    <name type="scientific">Ammonicoccus fulvus</name>
    <dbReference type="NCBI Taxonomy" id="3138240"/>
    <lineage>
        <taxon>Bacteria</taxon>
        <taxon>Bacillati</taxon>
        <taxon>Actinomycetota</taxon>
        <taxon>Actinomycetes</taxon>
        <taxon>Propionibacteriales</taxon>
        <taxon>Propionibacteriaceae</taxon>
        <taxon>Ammonicoccus</taxon>
    </lineage>
</organism>
<name>A0ABZ3FQ31_9ACTN</name>
<dbReference type="EMBL" id="CP154795">
    <property type="protein sequence ID" value="XAN07280.1"/>
    <property type="molecule type" value="Genomic_DNA"/>
</dbReference>
<proteinExistence type="predicted"/>
<dbReference type="CDD" id="cd07344">
    <property type="entry name" value="M48_yhfN_like"/>
    <property type="match status" value="1"/>
</dbReference>
<evidence type="ECO:0000313" key="3">
    <source>
        <dbReference type="Proteomes" id="UP001442841"/>
    </source>
</evidence>
<gene>
    <name evidence="2" type="ORF">AADG42_08230</name>
</gene>
<dbReference type="InterPro" id="IPR053136">
    <property type="entry name" value="UTP_pyrophosphatase-like"/>
</dbReference>
<sequence length="198" mass="22561">MTQSGEPAFRVVAGERVELRRNTRRRRNAAARREEGRIVVELPPAVPPAEEEEWLARMVDLVQRREKRRRSAHSDEDLMRRARELHTRYLVSVAPDAPLPQSVGWVDNQNRRWGSCTIGARTIRLSHRLQGMPDWVVAYVLFHELVHLVEAGHGPAFRRLLGAYPRTAEAEAYLQGWSDAVARGSDEDAAGDIDEDCH</sequence>
<protein>
    <submittedName>
        <fullName evidence="2">M48 family metallopeptidase</fullName>
    </submittedName>
</protein>
<feature type="domain" description="YgjP-like metallopeptidase" evidence="1">
    <location>
        <begin position="63"/>
        <end position="174"/>
    </location>
</feature>
<accession>A0ABZ3FQ31</accession>
<evidence type="ECO:0000313" key="2">
    <source>
        <dbReference type="EMBL" id="XAN07280.1"/>
    </source>
</evidence>
<dbReference type="PANTHER" id="PTHR30399">
    <property type="entry name" value="UNCHARACTERIZED PROTEIN YGJP"/>
    <property type="match status" value="1"/>
</dbReference>
<dbReference type="Gene3D" id="3.30.2010.10">
    <property type="entry name" value="Metalloproteases ('zincins'), catalytic domain"/>
    <property type="match status" value="1"/>
</dbReference>
<dbReference type="PANTHER" id="PTHR30399:SF1">
    <property type="entry name" value="UTP PYROPHOSPHATASE"/>
    <property type="match status" value="1"/>
</dbReference>
<dbReference type="InterPro" id="IPR002725">
    <property type="entry name" value="YgjP-like_metallopeptidase"/>
</dbReference>
<reference evidence="2 3" key="1">
    <citation type="submission" date="2024-04" db="EMBL/GenBank/DDBJ databases">
        <title>Isolation of an actinomycete strain from pig manure.</title>
        <authorList>
            <person name="Gong T."/>
            <person name="Yu Z."/>
            <person name="An M."/>
            <person name="Wei C."/>
            <person name="Yang W."/>
            <person name="Liu L."/>
        </authorList>
    </citation>
    <scope>NUCLEOTIDE SEQUENCE [LARGE SCALE GENOMIC DNA]</scope>
    <source>
        <strain evidence="2 3">ZF39</strain>
    </source>
</reference>
<dbReference type="RefSeq" id="WP_425308733.1">
    <property type="nucleotide sequence ID" value="NZ_CP154795.1"/>
</dbReference>
<dbReference type="Proteomes" id="UP001442841">
    <property type="component" value="Chromosome"/>
</dbReference>
<evidence type="ECO:0000259" key="1">
    <source>
        <dbReference type="Pfam" id="PF01863"/>
    </source>
</evidence>
<dbReference type="Pfam" id="PF01863">
    <property type="entry name" value="YgjP-like"/>
    <property type="match status" value="1"/>
</dbReference>